<dbReference type="AlphaFoldDB" id="A0A9X1M4J7"/>
<keyword evidence="3" id="KW-0472">Membrane</keyword>
<dbReference type="PANTHER" id="PTHR33392:SF6">
    <property type="entry name" value="POLYISOPRENYL-TEICHOIC ACID--PEPTIDOGLYCAN TEICHOIC ACID TRANSFERASE TAGU"/>
    <property type="match status" value="1"/>
</dbReference>
<dbReference type="RefSeq" id="WP_227927606.1">
    <property type="nucleotide sequence ID" value="NZ_CP094984.1"/>
</dbReference>
<evidence type="ECO:0000313" key="8">
    <source>
        <dbReference type="Proteomes" id="UP001155145"/>
    </source>
</evidence>
<dbReference type="PANTHER" id="PTHR33392">
    <property type="entry name" value="POLYISOPRENYL-TEICHOIC ACID--PEPTIDOGLYCAN TEICHOIC ACID TRANSFERASE TAGU"/>
    <property type="match status" value="1"/>
</dbReference>
<reference evidence="5" key="1">
    <citation type="submission" date="2021-10" db="EMBL/GenBank/DDBJ databases">
        <title>Novel species in genus Arthrobacter.</title>
        <authorList>
            <person name="Liu Y."/>
        </authorList>
    </citation>
    <scope>NUCLEOTIDE SEQUENCE</scope>
    <source>
        <strain evidence="5">Zg-Y462</strain>
        <strain evidence="7">zg-Y462</strain>
    </source>
</reference>
<dbReference type="Proteomes" id="UP001155145">
    <property type="component" value="Unassembled WGS sequence"/>
</dbReference>
<keyword evidence="3" id="KW-1133">Transmembrane helix</keyword>
<evidence type="ECO:0000256" key="2">
    <source>
        <dbReference type="SAM" id="MobiDB-lite"/>
    </source>
</evidence>
<keyword evidence="7" id="KW-1185">Reference proteome</keyword>
<gene>
    <name evidence="5" type="ORF">LJ755_00085</name>
    <name evidence="6" type="ORF">MUK71_10595</name>
</gene>
<feature type="region of interest" description="Disordered" evidence="2">
    <location>
        <begin position="1"/>
        <end position="30"/>
    </location>
</feature>
<dbReference type="InterPro" id="IPR050922">
    <property type="entry name" value="LytR/CpsA/Psr_CW_biosynth"/>
</dbReference>
<dbReference type="Gene3D" id="3.40.630.190">
    <property type="entry name" value="LCP protein"/>
    <property type="match status" value="1"/>
</dbReference>
<dbReference type="Proteomes" id="UP000829758">
    <property type="component" value="Chromosome"/>
</dbReference>
<evidence type="ECO:0000313" key="7">
    <source>
        <dbReference type="Proteomes" id="UP000829758"/>
    </source>
</evidence>
<name>A0A9X1M4J7_9MICC</name>
<evidence type="ECO:0000256" key="3">
    <source>
        <dbReference type="SAM" id="Phobius"/>
    </source>
</evidence>
<dbReference type="EMBL" id="JAJFZT010000001">
    <property type="protein sequence ID" value="MCC3271131.1"/>
    <property type="molecule type" value="Genomic_DNA"/>
</dbReference>
<dbReference type="Pfam" id="PF03816">
    <property type="entry name" value="LytR_cpsA_psr"/>
    <property type="match status" value="1"/>
</dbReference>
<sequence>MMQGPGMRKRLSPETTPPPPEHGRRRMGLRRKRIRNTALAMLGVVLAVAVAAGGFLWYLGTAYDEGRTTIAGALPVDKPPRTEAAENARNILLMGSDTRNPASGDATPDMMMLLHLPGDRSGVYVLSILPHTLVDVPGHGSRPIDSAMTLGGVSLTVETVQNLFNVPIDHVAVVDFEGLRGLTTALGGVTLHNDEPFRSDGVDGEFFAAGRITVQGESALNYVRSRQQQGFDSAPWRMRNEQALLAGILSGLLDRETLTNPRTVGGVVNEISPYLSVDENFDSKEAGTLAFSLRQIRPADVHMYTLPVEGQGGSAGGILAAVPDPTAVEDISAALAVDNLGGYLPAAASAR</sequence>
<evidence type="ECO:0000313" key="5">
    <source>
        <dbReference type="EMBL" id="MCC3271131.1"/>
    </source>
</evidence>
<protein>
    <submittedName>
        <fullName evidence="5">LCP family protein</fullName>
    </submittedName>
</protein>
<keyword evidence="3" id="KW-0812">Transmembrane</keyword>
<evidence type="ECO:0000259" key="4">
    <source>
        <dbReference type="Pfam" id="PF03816"/>
    </source>
</evidence>
<comment type="similarity">
    <text evidence="1">Belongs to the LytR/CpsA/Psr (LCP) family.</text>
</comment>
<evidence type="ECO:0000313" key="6">
    <source>
        <dbReference type="EMBL" id="UON91072.1"/>
    </source>
</evidence>
<evidence type="ECO:0000256" key="1">
    <source>
        <dbReference type="ARBA" id="ARBA00006068"/>
    </source>
</evidence>
<accession>A0A9X1M4J7</accession>
<dbReference type="EMBL" id="CP094984">
    <property type="protein sequence ID" value="UON91072.1"/>
    <property type="molecule type" value="Genomic_DNA"/>
</dbReference>
<organism evidence="5 8">
    <name type="scientific">Arthrobacter zhangbolii</name>
    <dbReference type="NCBI Taxonomy" id="2886936"/>
    <lineage>
        <taxon>Bacteria</taxon>
        <taxon>Bacillati</taxon>
        <taxon>Actinomycetota</taxon>
        <taxon>Actinomycetes</taxon>
        <taxon>Micrococcales</taxon>
        <taxon>Micrococcaceae</taxon>
        <taxon>Arthrobacter</taxon>
    </lineage>
</organism>
<feature type="domain" description="Cell envelope-related transcriptional attenuator" evidence="4">
    <location>
        <begin position="109"/>
        <end position="250"/>
    </location>
</feature>
<dbReference type="NCBIfam" id="TIGR00350">
    <property type="entry name" value="lytR_cpsA_psr"/>
    <property type="match status" value="1"/>
</dbReference>
<proteinExistence type="inferred from homology"/>
<dbReference type="InterPro" id="IPR004474">
    <property type="entry name" value="LytR_CpsA_psr"/>
</dbReference>
<feature type="transmembrane region" description="Helical" evidence="3">
    <location>
        <begin position="34"/>
        <end position="59"/>
    </location>
</feature>